<protein>
    <submittedName>
        <fullName evidence="2">DEHA2D00198p</fullName>
    </submittedName>
</protein>
<dbReference type="Pfam" id="PF12479">
    <property type="entry name" value="DUF3698"/>
    <property type="match status" value="1"/>
</dbReference>
<dbReference type="InParanoid" id="Q6BTJ1"/>
<dbReference type="OrthoDB" id="10398466at2759"/>
<dbReference type="HOGENOM" id="CLU_1532505_0_0_1"/>
<evidence type="ECO:0000313" key="2">
    <source>
        <dbReference type="EMBL" id="CAG86561.2"/>
    </source>
</evidence>
<dbReference type="KEGG" id="dha:DEHA2D00198g"/>
<sequence>MTEGFEELKAALESQIENLSNRRRLRSQSSGNFFSDREWTPRVLFALVLRKYIYQAFLCGTDRIFISDHQTFLGFFKYEIIDDKMTIDYYIIGDPETVEHGITLRSVIAGFFYKHEADVIDTMGRLKKTFEVARRTKESDPFSNVLPKKSYGSSGKLSYSGDSGDSGVSSKLDFW</sequence>
<gene>
    <name evidence="2" type="ordered locus">DEHA2D00198g</name>
</gene>
<dbReference type="Proteomes" id="UP000000599">
    <property type="component" value="Chromosome D"/>
</dbReference>
<dbReference type="EMBL" id="CR382136">
    <property type="protein sequence ID" value="CAG86561.2"/>
    <property type="molecule type" value="Genomic_DNA"/>
</dbReference>
<proteinExistence type="predicted"/>
<feature type="compositionally biased region" description="Low complexity" evidence="1">
    <location>
        <begin position="148"/>
        <end position="175"/>
    </location>
</feature>
<organism evidence="2 3">
    <name type="scientific">Debaryomyces hansenii (strain ATCC 36239 / CBS 767 / BCRC 21394 / JCM 1990 / NBRC 0083 / IGC 2968)</name>
    <name type="common">Yeast</name>
    <name type="synonym">Torulaspora hansenii</name>
    <dbReference type="NCBI Taxonomy" id="284592"/>
    <lineage>
        <taxon>Eukaryota</taxon>
        <taxon>Fungi</taxon>
        <taxon>Dikarya</taxon>
        <taxon>Ascomycota</taxon>
        <taxon>Saccharomycotina</taxon>
        <taxon>Pichiomycetes</taxon>
        <taxon>Debaryomycetaceae</taxon>
        <taxon>Debaryomyces</taxon>
    </lineage>
</organism>
<dbReference type="GeneID" id="2901095"/>
<name>Q6BTJ1_DEBHA</name>
<dbReference type="eggNOG" id="ENOG502T2C9">
    <property type="taxonomic scope" value="Eukaryota"/>
</dbReference>
<evidence type="ECO:0000256" key="1">
    <source>
        <dbReference type="SAM" id="MobiDB-lite"/>
    </source>
</evidence>
<evidence type="ECO:0000313" key="3">
    <source>
        <dbReference type="Proteomes" id="UP000000599"/>
    </source>
</evidence>
<dbReference type="RefSeq" id="XP_458478.2">
    <property type="nucleotide sequence ID" value="XM_458478.1"/>
</dbReference>
<accession>Q6BTJ1</accession>
<feature type="region of interest" description="Disordered" evidence="1">
    <location>
        <begin position="141"/>
        <end position="175"/>
    </location>
</feature>
<dbReference type="InterPro" id="IPR022167">
    <property type="entry name" value="DUF3698"/>
</dbReference>
<keyword evidence="3" id="KW-1185">Reference proteome</keyword>
<dbReference type="AlphaFoldDB" id="Q6BTJ1"/>
<dbReference type="VEuPathDB" id="FungiDB:DEHA2D00198g"/>
<reference evidence="2 3" key="1">
    <citation type="journal article" date="2004" name="Nature">
        <title>Genome evolution in yeasts.</title>
        <authorList>
            <consortium name="Genolevures"/>
            <person name="Dujon B."/>
            <person name="Sherman D."/>
            <person name="Fischer G."/>
            <person name="Durrens P."/>
            <person name="Casaregola S."/>
            <person name="Lafontaine I."/>
            <person name="de Montigny J."/>
            <person name="Marck C."/>
            <person name="Neuveglise C."/>
            <person name="Talla E."/>
            <person name="Goffard N."/>
            <person name="Frangeul L."/>
            <person name="Aigle M."/>
            <person name="Anthouard V."/>
            <person name="Babour A."/>
            <person name="Barbe V."/>
            <person name="Barnay S."/>
            <person name="Blanchin S."/>
            <person name="Beckerich J.M."/>
            <person name="Beyne E."/>
            <person name="Bleykasten C."/>
            <person name="Boisrame A."/>
            <person name="Boyer J."/>
            <person name="Cattolico L."/>
            <person name="Confanioleri F."/>
            <person name="de Daruvar A."/>
            <person name="Despons L."/>
            <person name="Fabre E."/>
            <person name="Fairhead C."/>
            <person name="Ferry-Dumazet H."/>
            <person name="Groppi A."/>
            <person name="Hantraye F."/>
            <person name="Hennequin C."/>
            <person name="Jauniaux N."/>
            <person name="Joyet P."/>
            <person name="Kachouri R."/>
            <person name="Kerrest A."/>
            <person name="Koszul R."/>
            <person name="Lemaire M."/>
            <person name="Lesur I."/>
            <person name="Ma L."/>
            <person name="Muller H."/>
            <person name="Nicaud J.M."/>
            <person name="Nikolski M."/>
            <person name="Oztas S."/>
            <person name="Ozier-Kalogeropoulos O."/>
            <person name="Pellenz S."/>
            <person name="Potier S."/>
            <person name="Richard G.F."/>
            <person name="Straub M.L."/>
            <person name="Suleau A."/>
            <person name="Swennene D."/>
            <person name="Tekaia F."/>
            <person name="Wesolowski-Louvel M."/>
            <person name="Westhof E."/>
            <person name="Wirth B."/>
            <person name="Zeniou-Meyer M."/>
            <person name="Zivanovic I."/>
            <person name="Bolotin-Fukuhara M."/>
            <person name="Thierry A."/>
            <person name="Bouchier C."/>
            <person name="Caudron B."/>
            <person name="Scarpelli C."/>
            <person name="Gaillardin C."/>
            <person name="Weissenbach J."/>
            <person name="Wincker P."/>
            <person name="Souciet J.L."/>
        </authorList>
    </citation>
    <scope>NUCLEOTIDE SEQUENCE [LARGE SCALE GENOMIC DNA]</scope>
    <source>
        <strain evidence="3">ATCC 36239 / CBS 767 / BCRC 21394 / JCM 1990 / NBRC 0083 / IGC 2968</strain>
    </source>
</reference>